<keyword evidence="1" id="KW-0472">Membrane</keyword>
<evidence type="ECO:0000256" key="1">
    <source>
        <dbReference type="SAM" id="Phobius"/>
    </source>
</evidence>
<feature type="transmembrane region" description="Helical" evidence="1">
    <location>
        <begin position="111"/>
        <end position="134"/>
    </location>
</feature>
<protein>
    <submittedName>
        <fullName evidence="2">Uncharacterized protein</fullName>
    </submittedName>
</protein>
<dbReference type="Proteomes" id="UP001056035">
    <property type="component" value="Chromosome"/>
</dbReference>
<dbReference type="RefSeq" id="WP_254572706.1">
    <property type="nucleotide sequence ID" value="NZ_CP098502.1"/>
</dbReference>
<keyword evidence="1" id="KW-1133">Transmembrane helix</keyword>
<keyword evidence="1" id="KW-0812">Transmembrane</keyword>
<keyword evidence="3" id="KW-1185">Reference proteome</keyword>
<proteinExistence type="predicted"/>
<feature type="transmembrane region" description="Helical" evidence="1">
    <location>
        <begin position="51"/>
        <end position="69"/>
    </location>
</feature>
<feature type="transmembrane region" description="Helical" evidence="1">
    <location>
        <begin position="76"/>
        <end position="99"/>
    </location>
</feature>
<feature type="transmembrane region" description="Helical" evidence="1">
    <location>
        <begin position="24"/>
        <end position="45"/>
    </location>
</feature>
<dbReference type="EMBL" id="CP098502">
    <property type="protein sequence ID" value="UTI66028.1"/>
    <property type="molecule type" value="Genomic_DNA"/>
</dbReference>
<name>A0ABY5DXI1_9ACTN</name>
<accession>A0ABY5DXI1</accession>
<sequence length="159" mass="16876">MAADRDVIIEHPNREKASSKSTKAVVILLLIASSALVLIVTVGGWDATAGAQPVSLFFVAIYLVMAFYVAQWNRGVLPVSAALAMILAIFAAVSVSGWYDRNAPGYTDPALGAGLLGTLTLIIVPVQIALIAFAMRGFQQAWNIEVERLSDGSTRAMPT</sequence>
<evidence type="ECO:0000313" key="3">
    <source>
        <dbReference type="Proteomes" id="UP001056035"/>
    </source>
</evidence>
<gene>
    <name evidence="2" type="ORF">NBH00_07430</name>
</gene>
<evidence type="ECO:0000313" key="2">
    <source>
        <dbReference type="EMBL" id="UTI66028.1"/>
    </source>
</evidence>
<organism evidence="2 3">
    <name type="scientific">Paraconexibacter antarcticus</name>
    <dbReference type="NCBI Taxonomy" id="2949664"/>
    <lineage>
        <taxon>Bacteria</taxon>
        <taxon>Bacillati</taxon>
        <taxon>Actinomycetota</taxon>
        <taxon>Thermoleophilia</taxon>
        <taxon>Solirubrobacterales</taxon>
        <taxon>Paraconexibacteraceae</taxon>
        <taxon>Paraconexibacter</taxon>
    </lineage>
</organism>
<reference evidence="2 3" key="1">
    <citation type="submission" date="2022-06" db="EMBL/GenBank/DDBJ databases">
        <title>Paraconexibacter antarcticus.</title>
        <authorList>
            <person name="Kim C.S."/>
        </authorList>
    </citation>
    <scope>NUCLEOTIDE SEQUENCE [LARGE SCALE GENOMIC DNA]</scope>
    <source>
        <strain evidence="2 3">02-257</strain>
    </source>
</reference>